<dbReference type="Proteomes" id="UP000632454">
    <property type="component" value="Unassembled WGS sequence"/>
</dbReference>
<dbReference type="SUPFAM" id="SSF48498">
    <property type="entry name" value="Tetracyclin repressor-like, C-terminal domain"/>
    <property type="match status" value="1"/>
</dbReference>
<feature type="domain" description="HTH tetR-type" evidence="3">
    <location>
        <begin position="19"/>
        <end position="79"/>
    </location>
</feature>
<reference evidence="5" key="1">
    <citation type="journal article" date="2019" name="Int. J. Syst. Evol. Microbiol.">
        <title>The Global Catalogue of Microorganisms (GCM) 10K type strain sequencing project: providing services to taxonomists for standard genome sequencing and annotation.</title>
        <authorList>
            <consortium name="The Broad Institute Genomics Platform"/>
            <consortium name="The Broad Institute Genome Sequencing Center for Infectious Disease"/>
            <person name="Wu L."/>
            <person name="Ma J."/>
        </authorList>
    </citation>
    <scope>NUCLEOTIDE SEQUENCE [LARGE SCALE GENOMIC DNA]</scope>
    <source>
        <strain evidence="5">CCM 7855</strain>
    </source>
</reference>
<dbReference type="Pfam" id="PF00440">
    <property type="entry name" value="TetR_N"/>
    <property type="match status" value="1"/>
</dbReference>
<dbReference type="InterPro" id="IPR036271">
    <property type="entry name" value="Tet_transcr_reg_TetR-rel_C_sf"/>
</dbReference>
<dbReference type="Gene3D" id="1.10.10.60">
    <property type="entry name" value="Homeodomain-like"/>
    <property type="match status" value="1"/>
</dbReference>
<sequence>MLTVMTDRPPVPDTARNAVRTRAALVSAARQRFADDGFAATTVRAVAADAGVDAALVMRYFGSKRGLYEAATAVDLHLPDFTSVPRRRLGAMIVETFLSRWDGPEGEPLRILLASAATEPTAAEQMRTIFAGQVRPAVTAAGADPDVHVEVIASTLIGMAMMRYVLRVPDVVALSPADIVERFGPALQRQLVRR</sequence>
<keyword evidence="5" id="KW-1185">Reference proteome</keyword>
<feature type="DNA-binding region" description="H-T-H motif" evidence="2">
    <location>
        <begin position="42"/>
        <end position="61"/>
    </location>
</feature>
<dbReference type="PROSITE" id="PS50977">
    <property type="entry name" value="HTH_TETR_2"/>
    <property type="match status" value="1"/>
</dbReference>
<proteinExistence type="predicted"/>
<dbReference type="Gene3D" id="1.10.357.10">
    <property type="entry name" value="Tetracycline Repressor, domain 2"/>
    <property type="match status" value="1"/>
</dbReference>
<dbReference type="InterPro" id="IPR050109">
    <property type="entry name" value="HTH-type_TetR-like_transc_reg"/>
</dbReference>
<comment type="caution">
    <text evidence="4">The sequence shown here is derived from an EMBL/GenBank/DDBJ whole genome shotgun (WGS) entry which is preliminary data.</text>
</comment>
<dbReference type="PANTHER" id="PTHR30055">
    <property type="entry name" value="HTH-TYPE TRANSCRIPTIONAL REGULATOR RUTR"/>
    <property type="match status" value="1"/>
</dbReference>
<name>A0ABQ1UT89_9NOCA</name>
<dbReference type="InterPro" id="IPR009057">
    <property type="entry name" value="Homeodomain-like_sf"/>
</dbReference>
<evidence type="ECO:0000256" key="1">
    <source>
        <dbReference type="ARBA" id="ARBA00023125"/>
    </source>
</evidence>
<dbReference type="Pfam" id="PF17920">
    <property type="entry name" value="TetR_C_16"/>
    <property type="match status" value="1"/>
</dbReference>
<dbReference type="InterPro" id="IPR041678">
    <property type="entry name" value="TetR_C_16"/>
</dbReference>
<keyword evidence="1 2" id="KW-0238">DNA-binding</keyword>
<evidence type="ECO:0000256" key="2">
    <source>
        <dbReference type="PROSITE-ProRule" id="PRU00335"/>
    </source>
</evidence>
<dbReference type="PRINTS" id="PR00455">
    <property type="entry name" value="HTHTETR"/>
</dbReference>
<gene>
    <name evidence="4" type="ORF">GCM10007298_23170</name>
</gene>
<protein>
    <submittedName>
        <fullName evidence="4">TetR family transcriptional regulator</fullName>
    </submittedName>
</protein>
<dbReference type="SUPFAM" id="SSF46689">
    <property type="entry name" value="Homeodomain-like"/>
    <property type="match status" value="1"/>
</dbReference>
<dbReference type="InterPro" id="IPR001647">
    <property type="entry name" value="HTH_TetR"/>
</dbReference>
<evidence type="ECO:0000313" key="4">
    <source>
        <dbReference type="EMBL" id="GGF26619.1"/>
    </source>
</evidence>
<evidence type="ECO:0000259" key="3">
    <source>
        <dbReference type="PROSITE" id="PS50977"/>
    </source>
</evidence>
<accession>A0ABQ1UT89</accession>
<organism evidence="4 5">
    <name type="scientific">Williamsia phyllosphaerae</name>
    <dbReference type="NCBI Taxonomy" id="885042"/>
    <lineage>
        <taxon>Bacteria</taxon>
        <taxon>Bacillati</taxon>
        <taxon>Actinomycetota</taxon>
        <taxon>Actinomycetes</taxon>
        <taxon>Mycobacteriales</taxon>
        <taxon>Nocardiaceae</taxon>
        <taxon>Williamsia</taxon>
    </lineage>
</organism>
<dbReference type="EMBL" id="BMCS01000001">
    <property type="protein sequence ID" value="GGF26619.1"/>
    <property type="molecule type" value="Genomic_DNA"/>
</dbReference>
<dbReference type="PANTHER" id="PTHR30055:SF235">
    <property type="entry name" value="TRANSCRIPTIONAL REGULATORY PROTEIN"/>
    <property type="match status" value="1"/>
</dbReference>
<evidence type="ECO:0000313" key="5">
    <source>
        <dbReference type="Proteomes" id="UP000632454"/>
    </source>
</evidence>